<gene>
    <name evidence="1" type="ORF">L228DRAFT_244434</name>
</gene>
<dbReference type="AlphaFoldDB" id="A0A165IZ34"/>
<accession>A0A165IZ34</accession>
<evidence type="ECO:0000313" key="1">
    <source>
        <dbReference type="EMBL" id="KZF25572.1"/>
    </source>
</evidence>
<evidence type="ECO:0000313" key="2">
    <source>
        <dbReference type="Proteomes" id="UP000076632"/>
    </source>
</evidence>
<dbReference type="InParanoid" id="A0A165IZ34"/>
<dbReference type="GeneID" id="28897061"/>
<dbReference type="EMBL" id="KV407455">
    <property type="protein sequence ID" value="KZF25572.1"/>
    <property type="molecule type" value="Genomic_DNA"/>
</dbReference>
<reference evidence="1 2" key="1">
    <citation type="journal article" date="2016" name="Fungal Biol.">
        <title>The genome of Xylona heveae provides a window into fungal endophytism.</title>
        <authorList>
            <person name="Gazis R."/>
            <person name="Kuo A."/>
            <person name="Riley R."/>
            <person name="LaButti K."/>
            <person name="Lipzen A."/>
            <person name="Lin J."/>
            <person name="Amirebrahimi M."/>
            <person name="Hesse C.N."/>
            <person name="Spatafora J.W."/>
            <person name="Henrissat B."/>
            <person name="Hainaut M."/>
            <person name="Grigoriev I.V."/>
            <person name="Hibbett D.S."/>
        </authorList>
    </citation>
    <scope>NUCLEOTIDE SEQUENCE [LARGE SCALE GENOMIC DNA]</scope>
    <source>
        <strain evidence="1 2">TC161</strain>
    </source>
</reference>
<sequence length="72" mass="7827">MLRNGPILNIAISLVQCSNSAQYPAASLYPTAVVHMNPVSAGIHLAKIHRRDLCIKLQRGLSMQDDAEVEEG</sequence>
<protein>
    <submittedName>
        <fullName evidence="1">Uncharacterized protein</fullName>
    </submittedName>
</protein>
<dbReference type="Proteomes" id="UP000076632">
    <property type="component" value="Unassembled WGS sequence"/>
</dbReference>
<name>A0A165IZ34_XYLHT</name>
<proteinExistence type="predicted"/>
<dbReference type="RefSeq" id="XP_018191127.1">
    <property type="nucleotide sequence ID" value="XM_018331924.1"/>
</dbReference>
<organism evidence="1 2">
    <name type="scientific">Xylona heveae (strain CBS 132557 / TC161)</name>
    <dbReference type="NCBI Taxonomy" id="1328760"/>
    <lineage>
        <taxon>Eukaryota</taxon>
        <taxon>Fungi</taxon>
        <taxon>Dikarya</taxon>
        <taxon>Ascomycota</taxon>
        <taxon>Pezizomycotina</taxon>
        <taxon>Xylonomycetes</taxon>
        <taxon>Xylonales</taxon>
        <taxon>Xylonaceae</taxon>
        <taxon>Xylona</taxon>
    </lineage>
</organism>
<keyword evidence="2" id="KW-1185">Reference proteome</keyword>